<comment type="caution">
    <text evidence="2">The sequence shown here is derived from an EMBL/GenBank/DDBJ whole genome shotgun (WGS) entry which is preliminary data.</text>
</comment>
<proteinExistence type="predicted"/>
<dbReference type="PANTHER" id="PTHR30137:SF6">
    <property type="entry name" value="LUCIFERASE-LIKE MONOOXYGENASE"/>
    <property type="match status" value="1"/>
</dbReference>
<dbReference type="Gene3D" id="3.20.20.30">
    <property type="entry name" value="Luciferase-like domain"/>
    <property type="match status" value="1"/>
</dbReference>
<dbReference type="AlphaFoldDB" id="A0A366H252"/>
<keyword evidence="3" id="KW-1185">Reference proteome</keyword>
<dbReference type="InterPro" id="IPR050766">
    <property type="entry name" value="Bact_Lucif_Oxidored"/>
</dbReference>
<keyword evidence="2" id="KW-0560">Oxidoreductase</keyword>
<dbReference type="SUPFAM" id="SSF51679">
    <property type="entry name" value="Bacterial luciferase-like"/>
    <property type="match status" value="1"/>
</dbReference>
<dbReference type="GO" id="GO:0004497">
    <property type="term" value="F:monooxygenase activity"/>
    <property type="evidence" value="ECO:0007669"/>
    <property type="project" value="UniProtKB-KW"/>
</dbReference>
<keyword evidence="2" id="KW-0503">Monooxygenase</keyword>
<feature type="domain" description="Luciferase-like" evidence="1">
    <location>
        <begin position="32"/>
        <end position="309"/>
    </location>
</feature>
<dbReference type="InterPro" id="IPR011251">
    <property type="entry name" value="Luciferase-like_dom"/>
</dbReference>
<dbReference type="PANTHER" id="PTHR30137">
    <property type="entry name" value="LUCIFERASE-LIKE MONOOXYGENASE"/>
    <property type="match status" value="1"/>
</dbReference>
<dbReference type="EMBL" id="QNRQ01000014">
    <property type="protein sequence ID" value="RBP35980.1"/>
    <property type="molecule type" value="Genomic_DNA"/>
</dbReference>
<sequence length="355" mass="39755">MAKDANIRYSMFSVQDHYPTEKYPEHARTLEQLYAEVIGQAKLADDLGYDTFFVAEHHFHEYGTVPNPAIMMAHLAAQTRRIRLGSAISLLTFHNPLTVAENYAMADILSNGRVFLGVGSGYLKHEFDGYGINGAEKRERFDENLEIVTRLLQGERLSYQGKFNQVNGVQLNVLPIQQPHPPIAVAILRKEAAYHVGLKGHNMMCVPYGTLDCWSELGELAGEFQRGRQEGGKPAGPGDTAFVFHTHVAESEDEIREAAADSFDLYVRTRLYAKSQTYDDIIASGLSLFGTPDTIADKVVELYNMGVSHIMTLHNFGHLPKEKVHRSMRLFAEEVMPRVHHRIAQNELQSASGVV</sequence>
<dbReference type="RefSeq" id="WP_242341726.1">
    <property type="nucleotide sequence ID" value="NZ_JACCEU010000002.1"/>
</dbReference>
<name>A0A366H252_9BURK</name>
<accession>A0A366H252</accession>
<evidence type="ECO:0000313" key="2">
    <source>
        <dbReference type="EMBL" id="RBP35980.1"/>
    </source>
</evidence>
<dbReference type="GO" id="GO:0005829">
    <property type="term" value="C:cytosol"/>
    <property type="evidence" value="ECO:0007669"/>
    <property type="project" value="TreeGrafter"/>
</dbReference>
<dbReference type="Pfam" id="PF00296">
    <property type="entry name" value="Bac_luciferase"/>
    <property type="match status" value="1"/>
</dbReference>
<dbReference type="Proteomes" id="UP000253628">
    <property type="component" value="Unassembled WGS sequence"/>
</dbReference>
<dbReference type="InterPro" id="IPR036661">
    <property type="entry name" value="Luciferase-like_sf"/>
</dbReference>
<evidence type="ECO:0000313" key="3">
    <source>
        <dbReference type="Proteomes" id="UP000253628"/>
    </source>
</evidence>
<organism evidence="2 3">
    <name type="scientific">Eoetvoesiella caeni</name>
    <dbReference type="NCBI Taxonomy" id="645616"/>
    <lineage>
        <taxon>Bacteria</taxon>
        <taxon>Pseudomonadati</taxon>
        <taxon>Pseudomonadota</taxon>
        <taxon>Betaproteobacteria</taxon>
        <taxon>Burkholderiales</taxon>
        <taxon>Alcaligenaceae</taxon>
        <taxon>Eoetvoesiella</taxon>
    </lineage>
</organism>
<dbReference type="GO" id="GO:0016705">
    <property type="term" value="F:oxidoreductase activity, acting on paired donors, with incorporation or reduction of molecular oxygen"/>
    <property type="evidence" value="ECO:0007669"/>
    <property type="project" value="InterPro"/>
</dbReference>
<gene>
    <name evidence="2" type="ORF">DFR37_11435</name>
</gene>
<protein>
    <submittedName>
        <fullName evidence="2">Alkanesulfonate monooxygenase SsuD/methylene tetrahydromethanopterin reductase-like flavin-dependent oxidoreductase (Luciferase family)</fullName>
    </submittedName>
</protein>
<reference evidence="2 3" key="1">
    <citation type="submission" date="2018-06" db="EMBL/GenBank/DDBJ databases">
        <title>Genomic Encyclopedia of Type Strains, Phase IV (KMG-IV): sequencing the most valuable type-strain genomes for metagenomic binning, comparative biology and taxonomic classification.</title>
        <authorList>
            <person name="Goeker M."/>
        </authorList>
    </citation>
    <scope>NUCLEOTIDE SEQUENCE [LARGE SCALE GENOMIC DNA]</scope>
    <source>
        <strain evidence="2 3">DSM 25520</strain>
    </source>
</reference>
<evidence type="ECO:0000259" key="1">
    <source>
        <dbReference type="Pfam" id="PF00296"/>
    </source>
</evidence>